<evidence type="ECO:0000313" key="6">
    <source>
        <dbReference type="Proteomes" id="UP001172083"/>
    </source>
</evidence>
<evidence type="ECO:0000313" key="5">
    <source>
        <dbReference type="EMBL" id="MDN5215067.1"/>
    </source>
</evidence>
<accession>A0ABT8LBB4</accession>
<name>A0ABT8LBB4_9BACT</name>
<dbReference type="PANTHER" id="PTHR46796:SF13">
    <property type="entry name" value="HTH-TYPE TRANSCRIPTIONAL ACTIVATOR RHAS"/>
    <property type="match status" value="1"/>
</dbReference>
<evidence type="ECO:0000256" key="2">
    <source>
        <dbReference type="ARBA" id="ARBA00023125"/>
    </source>
</evidence>
<dbReference type="Pfam" id="PF12833">
    <property type="entry name" value="HTH_18"/>
    <property type="match status" value="1"/>
</dbReference>
<protein>
    <submittedName>
        <fullName evidence="5">AraC family transcriptional regulator</fullName>
    </submittedName>
</protein>
<evidence type="ECO:0000259" key="4">
    <source>
        <dbReference type="PROSITE" id="PS01124"/>
    </source>
</evidence>
<dbReference type="SUPFAM" id="SSF46689">
    <property type="entry name" value="Homeodomain-like"/>
    <property type="match status" value="1"/>
</dbReference>
<dbReference type="EMBL" id="JAUJEB010000006">
    <property type="protein sequence ID" value="MDN5215067.1"/>
    <property type="molecule type" value="Genomic_DNA"/>
</dbReference>
<dbReference type="SMART" id="SM00342">
    <property type="entry name" value="HTH_ARAC"/>
    <property type="match status" value="1"/>
</dbReference>
<dbReference type="InterPro" id="IPR050204">
    <property type="entry name" value="AraC_XylS_family_regulators"/>
</dbReference>
<dbReference type="PROSITE" id="PS01124">
    <property type="entry name" value="HTH_ARAC_FAMILY_2"/>
    <property type="match status" value="1"/>
</dbReference>
<comment type="caution">
    <text evidence="5">The sequence shown here is derived from an EMBL/GenBank/DDBJ whole genome shotgun (WGS) entry which is preliminary data.</text>
</comment>
<dbReference type="Pfam" id="PF20240">
    <property type="entry name" value="DUF6597"/>
    <property type="match status" value="1"/>
</dbReference>
<proteinExistence type="predicted"/>
<dbReference type="InterPro" id="IPR018060">
    <property type="entry name" value="HTH_AraC"/>
</dbReference>
<keyword evidence="2" id="KW-0238">DNA-binding</keyword>
<gene>
    <name evidence="5" type="ORF">QQ020_23500</name>
</gene>
<dbReference type="InterPro" id="IPR046532">
    <property type="entry name" value="DUF6597"/>
</dbReference>
<keyword evidence="6" id="KW-1185">Reference proteome</keyword>
<organism evidence="5 6">
    <name type="scientific">Agaribacillus aureus</name>
    <dbReference type="NCBI Taxonomy" id="3051825"/>
    <lineage>
        <taxon>Bacteria</taxon>
        <taxon>Pseudomonadati</taxon>
        <taxon>Bacteroidota</taxon>
        <taxon>Cytophagia</taxon>
        <taxon>Cytophagales</taxon>
        <taxon>Splendidivirgaceae</taxon>
        <taxon>Agaribacillus</taxon>
    </lineage>
</organism>
<reference evidence="5" key="1">
    <citation type="submission" date="2023-06" db="EMBL/GenBank/DDBJ databases">
        <title>Genomic of Agaribacillus aureum.</title>
        <authorList>
            <person name="Wang G."/>
        </authorList>
    </citation>
    <scope>NUCLEOTIDE SEQUENCE</scope>
    <source>
        <strain evidence="5">BMA12</strain>
    </source>
</reference>
<dbReference type="RefSeq" id="WP_346760406.1">
    <property type="nucleotide sequence ID" value="NZ_JAUJEB010000006.1"/>
</dbReference>
<feature type="domain" description="HTH araC/xylS-type" evidence="4">
    <location>
        <begin position="152"/>
        <end position="252"/>
    </location>
</feature>
<dbReference type="Gene3D" id="1.10.10.60">
    <property type="entry name" value="Homeodomain-like"/>
    <property type="match status" value="1"/>
</dbReference>
<dbReference type="Proteomes" id="UP001172083">
    <property type="component" value="Unassembled WGS sequence"/>
</dbReference>
<dbReference type="InterPro" id="IPR009057">
    <property type="entry name" value="Homeodomain-like_sf"/>
</dbReference>
<evidence type="ECO:0000256" key="3">
    <source>
        <dbReference type="ARBA" id="ARBA00023163"/>
    </source>
</evidence>
<keyword evidence="3" id="KW-0804">Transcription</keyword>
<evidence type="ECO:0000256" key="1">
    <source>
        <dbReference type="ARBA" id="ARBA00023015"/>
    </source>
</evidence>
<sequence length="255" mass="29281">MSHTAVEPCEELKDFVNHFWFAEWAEQAQHAQSTYFSSANTLVEIAFAFDGSKKHPKLLFSSIQGQTSGYGQYPAGGFFELFGVSLYSHAIPYLFGIPASALSNKFITTEALLGNEGKILTEKIATAISTNERINILTYFFKSKLANSQSNDKLIIKAVKRIRQYHGNINIEKLSHDFFYSHKQFNRIFKAYSGFNPKLFARIVRFENVLKNHAYYDNLTQAAYSYGYYDQAHFIRDFRDFSGFSPKKFFEISGY</sequence>
<dbReference type="PANTHER" id="PTHR46796">
    <property type="entry name" value="HTH-TYPE TRANSCRIPTIONAL ACTIVATOR RHAS-RELATED"/>
    <property type="match status" value="1"/>
</dbReference>
<keyword evidence="1" id="KW-0805">Transcription regulation</keyword>